<sequence>MSADIHDSAPGDLAPGDEHHGHSGVGEGIRGYVIGLVLATVLTIASFYFAQSRDVWGPSIPVALLVLAVAQMGVHLAFFLHITTGPDNTNNVMALAFGVLIVLLVIVGSIWIMAHLNQNMTPGGMMMTTDIKSMAIPTQR</sequence>
<comment type="subunit">
    <text evidence="3">Heterooctamer of two A chains, two B chains, two C chains and two D chains.</text>
</comment>
<accession>A0ABY4XAZ2</accession>
<feature type="transmembrane region" description="Helical" evidence="18">
    <location>
        <begin position="62"/>
        <end position="82"/>
    </location>
</feature>
<comment type="subcellular location">
    <subcellularLocation>
        <location evidence="1">Cell membrane</location>
        <topology evidence="1">Multi-pass membrane protein</topology>
    </subcellularLocation>
</comment>
<evidence type="ECO:0000256" key="10">
    <source>
        <dbReference type="ARBA" id="ARBA00023002"/>
    </source>
</evidence>
<comment type="similarity">
    <text evidence="2">Belongs to the cytochrome c oxidase bacterial subunit 4 family.</text>
</comment>
<dbReference type="InterPro" id="IPR005171">
    <property type="entry name" value="Cyt_c_oxidase_su4_prok"/>
</dbReference>
<keyword evidence="9 18" id="KW-1133">Transmembrane helix</keyword>
<name>A0ABY4XAZ2_9SPHN</name>
<keyword evidence="10" id="KW-0560">Oxidoreductase</keyword>
<evidence type="ECO:0000256" key="8">
    <source>
        <dbReference type="ARBA" id="ARBA00022982"/>
    </source>
</evidence>
<evidence type="ECO:0000256" key="1">
    <source>
        <dbReference type="ARBA" id="ARBA00004651"/>
    </source>
</evidence>
<evidence type="ECO:0000256" key="11">
    <source>
        <dbReference type="ARBA" id="ARBA00023136"/>
    </source>
</evidence>
<evidence type="ECO:0000256" key="2">
    <source>
        <dbReference type="ARBA" id="ARBA00008079"/>
    </source>
</evidence>
<keyword evidence="6" id="KW-1003">Cell membrane</keyword>
<evidence type="ECO:0000256" key="18">
    <source>
        <dbReference type="SAM" id="Phobius"/>
    </source>
</evidence>
<evidence type="ECO:0000256" key="9">
    <source>
        <dbReference type="ARBA" id="ARBA00022989"/>
    </source>
</evidence>
<evidence type="ECO:0000256" key="12">
    <source>
        <dbReference type="ARBA" id="ARBA00025694"/>
    </source>
</evidence>
<dbReference type="InterPro" id="IPR050968">
    <property type="entry name" value="Cytochrome_c_oxidase_bac_sub4"/>
</dbReference>
<gene>
    <name evidence="19" type="primary">cyoD</name>
    <name evidence="19" type="ORF">LHA26_06230</name>
</gene>
<comment type="function">
    <text evidence="12">Cytochrome bo(3) ubiquinol terminal oxidase is the component of the aerobic respiratory chain of E.coli that predominates when cells are grown at high aeration. Has proton pump activity across the membrane in addition to electron transfer, pumping 2 protons/electron.</text>
</comment>
<dbReference type="PANTHER" id="PTHR36835">
    <property type="entry name" value="CYTOCHROME BO(3) UBIQUINOL OXIDASE SUBUNIT 4"/>
    <property type="match status" value="1"/>
</dbReference>
<feature type="transmembrane region" description="Helical" evidence="18">
    <location>
        <begin position="94"/>
        <end position="116"/>
    </location>
</feature>
<protein>
    <recommendedName>
        <fullName evidence="4">Cytochrome bo(3) ubiquinol oxidase subunit 4</fullName>
    </recommendedName>
    <alternativeName>
        <fullName evidence="16">Cytochrome o ubiquinol oxidase subunit 4</fullName>
    </alternativeName>
    <alternativeName>
        <fullName evidence="13">Oxidase bo(3) subunit 4</fullName>
    </alternativeName>
    <alternativeName>
        <fullName evidence="14">Ubiquinol oxidase polypeptide IV</fullName>
    </alternativeName>
    <alternativeName>
        <fullName evidence="15">Ubiquinol oxidase subunit 4</fullName>
    </alternativeName>
</protein>
<evidence type="ECO:0000256" key="15">
    <source>
        <dbReference type="ARBA" id="ARBA00031887"/>
    </source>
</evidence>
<dbReference type="Pfam" id="PF03626">
    <property type="entry name" value="COX4_pro"/>
    <property type="match status" value="1"/>
</dbReference>
<evidence type="ECO:0000256" key="7">
    <source>
        <dbReference type="ARBA" id="ARBA00022692"/>
    </source>
</evidence>
<evidence type="ECO:0000256" key="6">
    <source>
        <dbReference type="ARBA" id="ARBA00022475"/>
    </source>
</evidence>
<evidence type="ECO:0000256" key="3">
    <source>
        <dbReference type="ARBA" id="ARBA00011700"/>
    </source>
</evidence>
<dbReference type="InterPro" id="IPR014210">
    <property type="entry name" value="Cyt_o_ubiqinol_oxidase_su4"/>
</dbReference>
<reference evidence="19" key="1">
    <citation type="journal article" date="2022" name="Toxins">
        <title>Genomic Analysis of Sphingopyxis sp. USTB-05 for Biodegrading Cyanobacterial Hepatotoxins.</title>
        <authorList>
            <person name="Liu C."/>
            <person name="Xu Q."/>
            <person name="Zhao Z."/>
            <person name="Zhang H."/>
            <person name="Liu X."/>
            <person name="Yin C."/>
            <person name="Liu Y."/>
            <person name="Yan H."/>
        </authorList>
    </citation>
    <scope>NUCLEOTIDE SEQUENCE</scope>
    <source>
        <strain evidence="19">NBD5</strain>
    </source>
</reference>
<evidence type="ECO:0000256" key="5">
    <source>
        <dbReference type="ARBA" id="ARBA00022448"/>
    </source>
</evidence>
<evidence type="ECO:0000256" key="14">
    <source>
        <dbReference type="ARBA" id="ARBA00030211"/>
    </source>
</evidence>
<organism evidence="19 20">
    <name type="scientific">Sphingomonas morindae</name>
    <dbReference type="NCBI Taxonomy" id="1541170"/>
    <lineage>
        <taxon>Bacteria</taxon>
        <taxon>Pseudomonadati</taxon>
        <taxon>Pseudomonadota</taxon>
        <taxon>Alphaproteobacteria</taxon>
        <taxon>Sphingomonadales</taxon>
        <taxon>Sphingomonadaceae</taxon>
        <taxon>Sphingomonas</taxon>
    </lineage>
</organism>
<evidence type="ECO:0000256" key="16">
    <source>
        <dbReference type="ARBA" id="ARBA00032185"/>
    </source>
</evidence>
<evidence type="ECO:0000313" key="20">
    <source>
        <dbReference type="Proteomes" id="UP001056937"/>
    </source>
</evidence>
<keyword evidence="20" id="KW-1185">Reference proteome</keyword>
<dbReference type="Proteomes" id="UP001056937">
    <property type="component" value="Chromosome 1"/>
</dbReference>
<evidence type="ECO:0000256" key="4">
    <source>
        <dbReference type="ARBA" id="ARBA00014689"/>
    </source>
</evidence>
<proteinExistence type="inferred from homology"/>
<evidence type="ECO:0000313" key="19">
    <source>
        <dbReference type="EMBL" id="USI74055.1"/>
    </source>
</evidence>
<evidence type="ECO:0000256" key="17">
    <source>
        <dbReference type="SAM" id="MobiDB-lite"/>
    </source>
</evidence>
<evidence type="ECO:0000256" key="13">
    <source>
        <dbReference type="ARBA" id="ARBA00030071"/>
    </source>
</evidence>
<dbReference type="RefSeq" id="WP_252167861.1">
    <property type="nucleotide sequence ID" value="NZ_CP084930.1"/>
</dbReference>
<keyword evidence="5" id="KW-0813">Transport</keyword>
<dbReference type="PANTHER" id="PTHR36835:SF1">
    <property type="entry name" value="CYTOCHROME BO(3) UBIQUINOL OXIDASE SUBUNIT 4"/>
    <property type="match status" value="1"/>
</dbReference>
<feature type="transmembrane region" description="Helical" evidence="18">
    <location>
        <begin position="29"/>
        <end position="50"/>
    </location>
</feature>
<keyword evidence="7 18" id="KW-0812">Transmembrane</keyword>
<keyword evidence="11 18" id="KW-0472">Membrane</keyword>
<dbReference type="NCBIfam" id="TIGR02847">
    <property type="entry name" value="CyoD"/>
    <property type="match status" value="1"/>
</dbReference>
<dbReference type="EMBL" id="CP084930">
    <property type="protein sequence ID" value="USI74055.1"/>
    <property type="molecule type" value="Genomic_DNA"/>
</dbReference>
<feature type="region of interest" description="Disordered" evidence="17">
    <location>
        <begin position="1"/>
        <end position="20"/>
    </location>
</feature>
<keyword evidence="8" id="KW-0249">Electron transport</keyword>